<keyword evidence="1" id="KW-0862">Zinc</keyword>
<comment type="caution">
    <text evidence="3">The sequence shown here is derived from an EMBL/GenBank/DDBJ whole genome shotgun (WGS) entry which is preliminary data.</text>
</comment>
<name>A0A1R2CB57_9CILI</name>
<dbReference type="EMBL" id="MPUH01000212">
    <property type="protein sequence ID" value="OMJ86233.1"/>
    <property type="molecule type" value="Genomic_DNA"/>
</dbReference>
<keyword evidence="1" id="KW-0479">Metal-binding</keyword>
<dbReference type="InterPro" id="IPR013083">
    <property type="entry name" value="Znf_RING/FYVE/PHD"/>
</dbReference>
<protein>
    <recommendedName>
        <fullName evidence="2">RING-type domain-containing protein</fullName>
    </recommendedName>
</protein>
<dbReference type="PROSITE" id="PS50089">
    <property type="entry name" value="ZF_RING_2"/>
    <property type="match status" value="1"/>
</dbReference>
<dbReference type="SUPFAM" id="SSF117281">
    <property type="entry name" value="Kelch motif"/>
    <property type="match status" value="1"/>
</dbReference>
<reference evidence="3 4" key="1">
    <citation type="submission" date="2016-11" db="EMBL/GenBank/DDBJ databases">
        <title>The macronuclear genome of Stentor coeruleus: a giant cell with tiny introns.</title>
        <authorList>
            <person name="Slabodnick M."/>
            <person name="Ruby J.G."/>
            <person name="Reiff S.B."/>
            <person name="Swart E.C."/>
            <person name="Gosai S."/>
            <person name="Prabakaran S."/>
            <person name="Witkowska E."/>
            <person name="Larue G.E."/>
            <person name="Fisher S."/>
            <person name="Freeman R.M."/>
            <person name="Gunawardena J."/>
            <person name="Chu W."/>
            <person name="Stover N.A."/>
            <person name="Gregory B.D."/>
            <person name="Nowacki M."/>
            <person name="Derisi J."/>
            <person name="Roy S.W."/>
            <person name="Marshall W.F."/>
            <person name="Sood P."/>
        </authorList>
    </citation>
    <scope>NUCLEOTIDE SEQUENCE [LARGE SCALE GENOMIC DNA]</scope>
    <source>
        <strain evidence="3">WM001</strain>
    </source>
</reference>
<dbReference type="Gene3D" id="3.30.40.10">
    <property type="entry name" value="Zinc/RING finger domain, C3HC4 (zinc finger)"/>
    <property type="match status" value="1"/>
</dbReference>
<evidence type="ECO:0000313" key="3">
    <source>
        <dbReference type="EMBL" id="OMJ86233.1"/>
    </source>
</evidence>
<organism evidence="3 4">
    <name type="scientific">Stentor coeruleus</name>
    <dbReference type="NCBI Taxonomy" id="5963"/>
    <lineage>
        <taxon>Eukaryota</taxon>
        <taxon>Sar</taxon>
        <taxon>Alveolata</taxon>
        <taxon>Ciliophora</taxon>
        <taxon>Postciliodesmatophora</taxon>
        <taxon>Heterotrichea</taxon>
        <taxon>Heterotrichida</taxon>
        <taxon>Stentoridae</taxon>
        <taxon>Stentor</taxon>
    </lineage>
</organism>
<dbReference type="OrthoDB" id="9049620at2759"/>
<dbReference type="Gene3D" id="2.120.10.80">
    <property type="entry name" value="Kelch-type beta propeller"/>
    <property type="match status" value="1"/>
</dbReference>
<dbReference type="InterPro" id="IPR015915">
    <property type="entry name" value="Kelch-typ_b-propeller"/>
</dbReference>
<gene>
    <name evidence="3" type="ORF">SteCoe_12297</name>
</gene>
<dbReference type="Proteomes" id="UP000187209">
    <property type="component" value="Unassembled WGS sequence"/>
</dbReference>
<dbReference type="SMART" id="SM00184">
    <property type="entry name" value="RING"/>
    <property type="match status" value="1"/>
</dbReference>
<sequence length="478" mass="55342">MDFSEGCMICLEDYSHSNSPDLLPCGHSICIKCRKALSITSRECPYCRGSFEDYQVHPNNAFIRILLQQDIQILEEIKKLFNQRLNEIVDKEIEKQQETLKSIEKIEKDMINLFHMLRRRIIEVIDNNVIEKFSVIDNLDSEIEMIQCKLLDDNAPINVDVFNKDIANIREKYTNIDSNVTMKMLKNDLIIGKLGLAMSQVQECINFELEDSRLALCSSRMTIQNIINKNSFQNRRKFQSYNLFDPLPGILNVYNMVEKSTRSLKHEFIVQESSIIQLHPNTICLMTPSHLLYIDSDKPNPFFVNLTKQVVGYCLGRYMGDLMIIGGEEPEQTSINRRRVLLRQNRKKWVPQASLNISRVFATSESINNRIYVFGGNSDCSIEYFANGSWFLIQTKLLNTWSNILSCNDGQNIYLLGGERYHSGSNSVCVFNIESKEIKEIDKISYNVRKGFDTYAVCVNDEIYYNEGNKLYVYKKGN</sequence>
<dbReference type="InterPro" id="IPR001841">
    <property type="entry name" value="Znf_RING"/>
</dbReference>
<evidence type="ECO:0000256" key="1">
    <source>
        <dbReference type="PROSITE-ProRule" id="PRU00175"/>
    </source>
</evidence>
<evidence type="ECO:0000313" key="4">
    <source>
        <dbReference type="Proteomes" id="UP000187209"/>
    </source>
</evidence>
<keyword evidence="1" id="KW-0863">Zinc-finger</keyword>
<dbReference type="GO" id="GO:0008270">
    <property type="term" value="F:zinc ion binding"/>
    <property type="evidence" value="ECO:0007669"/>
    <property type="project" value="UniProtKB-KW"/>
</dbReference>
<accession>A0A1R2CB57</accession>
<dbReference type="Pfam" id="PF13639">
    <property type="entry name" value="zf-RING_2"/>
    <property type="match status" value="1"/>
</dbReference>
<feature type="domain" description="RING-type" evidence="2">
    <location>
        <begin position="7"/>
        <end position="48"/>
    </location>
</feature>
<dbReference type="AlphaFoldDB" id="A0A1R2CB57"/>
<keyword evidence="4" id="KW-1185">Reference proteome</keyword>
<dbReference type="SUPFAM" id="SSF57850">
    <property type="entry name" value="RING/U-box"/>
    <property type="match status" value="1"/>
</dbReference>
<evidence type="ECO:0000259" key="2">
    <source>
        <dbReference type="PROSITE" id="PS50089"/>
    </source>
</evidence>
<proteinExistence type="predicted"/>